<name>A0A2R8BE87_9RHOB</name>
<dbReference type="CDD" id="cd00586">
    <property type="entry name" value="4HBT"/>
    <property type="match status" value="1"/>
</dbReference>
<dbReference type="Proteomes" id="UP000244880">
    <property type="component" value="Unassembled WGS sequence"/>
</dbReference>
<keyword evidence="2" id="KW-1185">Reference proteome</keyword>
<dbReference type="Gene3D" id="3.10.129.10">
    <property type="entry name" value="Hotdog Thioesterase"/>
    <property type="match status" value="1"/>
</dbReference>
<accession>A0A2R8BE87</accession>
<dbReference type="OrthoDB" id="9801517at2"/>
<dbReference type="Pfam" id="PF13279">
    <property type="entry name" value="4HBT_2"/>
    <property type="match status" value="1"/>
</dbReference>
<evidence type="ECO:0008006" key="3">
    <source>
        <dbReference type="Google" id="ProtNLM"/>
    </source>
</evidence>
<proteinExistence type="predicted"/>
<evidence type="ECO:0000313" key="1">
    <source>
        <dbReference type="EMBL" id="SPH21378.1"/>
    </source>
</evidence>
<sequence>MSPRYHTNLSEAEQRAEGITEPAPLAFADRVHHDELDALLHVNNVRYFVWFERLRVRFMEMHNIGTIGDETSPRIVVRGGSVRYIEEMLRNEDYIVTTRCTEMRTTSLTLCQTIWAQGRKRATFDCVMVLLKQDGTGRQPIPDDIKQKLTHTDGAVQAP</sequence>
<protein>
    <recommendedName>
        <fullName evidence="3">Thioesterase domain-containing protein</fullName>
    </recommendedName>
</protein>
<evidence type="ECO:0000313" key="2">
    <source>
        <dbReference type="Proteomes" id="UP000244880"/>
    </source>
</evidence>
<dbReference type="SUPFAM" id="SSF54637">
    <property type="entry name" value="Thioesterase/thiol ester dehydrase-isomerase"/>
    <property type="match status" value="1"/>
</dbReference>
<reference evidence="1 2" key="1">
    <citation type="submission" date="2018-03" db="EMBL/GenBank/DDBJ databases">
        <authorList>
            <person name="Keele B.F."/>
        </authorList>
    </citation>
    <scope>NUCLEOTIDE SEQUENCE [LARGE SCALE GENOMIC DNA]</scope>
    <source>
        <strain evidence="1 2">CECT 8599</strain>
    </source>
</reference>
<gene>
    <name evidence="1" type="ORF">ASD8599_02130</name>
</gene>
<dbReference type="RefSeq" id="WP_108830124.1">
    <property type="nucleotide sequence ID" value="NZ_OMOR01000001.1"/>
</dbReference>
<dbReference type="InterPro" id="IPR029069">
    <property type="entry name" value="HotDog_dom_sf"/>
</dbReference>
<dbReference type="AlphaFoldDB" id="A0A2R8BE87"/>
<organism evidence="1 2">
    <name type="scientific">Ascidiaceihabitans donghaensis</name>
    <dbReference type="NCBI Taxonomy" id="1510460"/>
    <lineage>
        <taxon>Bacteria</taxon>
        <taxon>Pseudomonadati</taxon>
        <taxon>Pseudomonadota</taxon>
        <taxon>Alphaproteobacteria</taxon>
        <taxon>Rhodobacterales</taxon>
        <taxon>Paracoccaceae</taxon>
        <taxon>Ascidiaceihabitans</taxon>
    </lineage>
</organism>
<dbReference type="EMBL" id="OMOR01000001">
    <property type="protein sequence ID" value="SPH21378.1"/>
    <property type="molecule type" value="Genomic_DNA"/>
</dbReference>